<keyword evidence="6" id="KW-1185">Reference proteome</keyword>
<evidence type="ECO:0000256" key="4">
    <source>
        <dbReference type="PIRNR" id="PIRNR038994"/>
    </source>
</evidence>
<proteinExistence type="inferred from homology"/>
<accession>A0ABY3RSP2</accession>
<sequence>MSATVLRGRDAFGGGGIDVVVDDGIITAMTLREPVADEPWIGPGLVDLQVNGHGEGDANAADPHPDRIAEMALSLAARGVTRFLPTVITASAPEMRARIRAIAEARRDPHVGSMIAGVHVEGPCLSPEDGPRGVHPREHIRPPDPDELQSWLDEAPGLIRIVTLSPHHPGTEEAIRLLVSQGVRVAVGHTHADDAQIRAAAAAGASLSTHLGNGAHAVLARHPNYLWSQLAEPRLAAGLIADGHHLPDETLSAMLAAKREHGAFLVSDAVATPAELREGGVSSVGGGVRIAPDGALRHAATGFLAGSIQALDTGVATAARVTGSLAEAVRLAAVAPARILDGAEPWRVGSRADVLRFHWAPGDAAIRPVSVHVQGRALVG</sequence>
<dbReference type="EMBL" id="CP082781">
    <property type="protein sequence ID" value="UGS25492.1"/>
    <property type="molecule type" value="Genomic_DNA"/>
</dbReference>
<keyword evidence="2" id="KW-0479">Metal-binding</keyword>
<dbReference type="InterPro" id="IPR003764">
    <property type="entry name" value="GlcNAc_6-P_deAcase"/>
</dbReference>
<dbReference type="PIRSF" id="PIRSF038994">
    <property type="entry name" value="NagA"/>
    <property type="match status" value="1"/>
</dbReference>
<evidence type="ECO:0000256" key="3">
    <source>
        <dbReference type="ARBA" id="ARBA00022801"/>
    </source>
</evidence>
<dbReference type="RefSeq" id="WP_231819344.1">
    <property type="nucleotide sequence ID" value="NZ_CP082781.1"/>
</dbReference>
<protein>
    <submittedName>
        <fullName evidence="5">N-acetylglucosamine-6-phosphate deacetylase</fullName>
    </submittedName>
</protein>
<dbReference type="PANTHER" id="PTHR11113">
    <property type="entry name" value="N-ACETYLGLUCOSAMINE-6-PHOSPHATE DEACETYLASE"/>
    <property type="match status" value="1"/>
</dbReference>
<comment type="similarity">
    <text evidence="1 4">Belongs to the metallo-dependent hydrolases superfamily. NagA family.</text>
</comment>
<gene>
    <name evidence="5" type="ORF">K8F61_12475</name>
</gene>
<reference evidence="5 6" key="1">
    <citation type="submission" date="2023-01" db="EMBL/GenBank/DDBJ databases">
        <title>Characterization of estradiol degrading bacteria Microbacterium sp. MZT7 and reveal degrading genes through genome analysis.</title>
        <authorList>
            <person name="Hao P."/>
            <person name="Gao Y."/>
        </authorList>
    </citation>
    <scope>NUCLEOTIDE SEQUENCE [LARGE SCALE GENOMIC DNA]</scope>
    <source>
        <strain evidence="5 6">MZT7</strain>
    </source>
</reference>
<organism evidence="5 6">
    <name type="scientific">Microbacterium resistens</name>
    <dbReference type="NCBI Taxonomy" id="156977"/>
    <lineage>
        <taxon>Bacteria</taxon>
        <taxon>Bacillati</taxon>
        <taxon>Actinomycetota</taxon>
        <taxon>Actinomycetes</taxon>
        <taxon>Micrococcales</taxon>
        <taxon>Microbacteriaceae</taxon>
        <taxon>Microbacterium</taxon>
    </lineage>
</organism>
<keyword evidence="3 4" id="KW-0378">Hydrolase</keyword>
<dbReference type="SUPFAM" id="SSF51556">
    <property type="entry name" value="Metallo-dependent hydrolases"/>
    <property type="match status" value="1"/>
</dbReference>
<dbReference type="Proteomes" id="UP001199642">
    <property type="component" value="Chromosome"/>
</dbReference>
<dbReference type="Gene3D" id="3.20.20.140">
    <property type="entry name" value="Metal-dependent hydrolases"/>
    <property type="match status" value="1"/>
</dbReference>
<name>A0ABY3RSP2_9MICO</name>
<keyword evidence="4" id="KW-0119">Carbohydrate metabolism</keyword>
<evidence type="ECO:0000256" key="2">
    <source>
        <dbReference type="ARBA" id="ARBA00022723"/>
    </source>
</evidence>
<dbReference type="InterPro" id="IPR032466">
    <property type="entry name" value="Metal_Hydrolase"/>
</dbReference>
<evidence type="ECO:0000313" key="5">
    <source>
        <dbReference type="EMBL" id="UGS25492.1"/>
    </source>
</evidence>
<dbReference type="PANTHER" id="PTHR11113:SF14">
    <property type="entry name" value="N-ACETYLGLUCOSAMINE-6-PHOSPHATE DEACETYLASE"/>
    <property type="match status" value="1"/>
</dbReference>
<evidence type="ECO:0000256" key="1">
    <source>
        <dbReference type="ARBA" id="ARBA00010716"/>
    </source>
</evidence>
<evidence type="ECO:0000313" key="6">
    <source>
        <dbReference type="Proteomes" id="UP001199642"/>
    </source>
</evidence>